<dbReference type="InterPro" id="IPR002881">
    <property type="entry name" value="DUF58"/>
</dbReference>
<accession>A0A7W4K4J8</accession>
<dbReference type="Proteomes" id="UP000578030">
    <property type="component" value="Unassembled WGS sequence"/>
</dbReference>
<evidence type="ECO:0000313" key="2">
    <source>
        <dbReference type="EMBL" id="MBB2200241.1"/>
    </source>
</evidence>
<dbReference type="EMBL" id="JABEQM010000001">
    <property type="protein sequence ID" value="MBB2200241.1"/>
    <property type="molecule type" value="Genomic_DNA"/>
</dbReference>
<proteinExistence type="predicted"/>
<reference evidence="2 3" key="1">
    <citation type="submission" date="2020-04" db="EMBL/GenBank/DDBJ databases">
        <title>Description of novel Gluconacetobacter.</title>
        <authorList>
            <person name="Sombolestani A."/>
        </authorList>
    </citation>
    <scope>NUCLEOTIDE SEQUENCE [LARGE SCALE GENOMIC DNA]</scope>
    <source>
        <strain evidence="2 3">LMG 27802</strain>
    </source>
</reference>
<dbReference type="AlphaFoldDB" id="A0A7W4K4J8"/>
<gene>
    <name evidence="2" type="ORF">HLH28_01370</name>
</gene>
<evidence type="ECO:0000313" key="3">
    <source>
        <dbReference type="Proteomes" id="UP000578030"/>
    </source>
</evidence>
<sequence length="283" mass="30330">MPALIVAATHIAATVAAGAHGRRQAGPGDSFWQFRPAQPGEPVTRIDWRQSARSSRAYVRETEAEAAQTICLWCDPSASMRWRSNAALPPKLDRAALLALAAGALLLRQGERVRLLTPDGPVDIPPGGRTALDRLGLALLRTLENAPESPCWPHPQQVPRHARIVLIGDGLALPETIGTLLRDLAARPARAHLLLVNDPAEAALPYAGRIRFAGLEDEAPLLLSGTEGLRPAYAAAFADHQARIAALCRATGHDLIRHTTDRRPEHALLALHAALSDRPGGRA</sequence>
<comment type="caution">
    <text evidence="2">The sequence shown here is derived from an EMBL/GenBank/DDBJ whole genome shotgun (WGS) entry which is preliminary data.</text>
</comment>
<protein>
    <submittedName>
        <fullName evidence="2">DUF58 domain-containing protein</fullName>
    </submittedName>
</protein>
<dbReference type="PANTHER" id="PTHR33608:SF6">
    <property type="entry name" value="BLL2464 PROTEIN"/>
    <property type="match status" value="1"/>
</dbReference>
<feature type="domain" description="DUF58" evidence="1">
    <location>
        <begin position="34"/>
        <end position="242"/>
    </location>
</feature>
<dbReference type="Pfam" id="PF01882">
    <property type="entry name" value="DUF58"/>
    <property type="match status" value="1"/>
</dbReference>
<keyword evidence="3" id="KW-1185">Reference proteome</keyword>
<organism evidence="2 3">
    <name type="scientific">Gluconacetobacter tumulisoli</name>
    <dbReference type="NCBI Taxonomy" id="1286189"/>
    <lineage>
        <taxon>Bacteria</taxon>
        <taxon>Pseudomonadati</taxon>
        <taxon>Pseudomonadota</taxon>
        <taxon>Alphaproteobacteria</taxon>
        <taxon>Acetobacterales</taxon>
        <taxon>Acetobacteraceae</taxon>
        <taxon>Gluconacetobacter</taxon>
    </lineage>
</organism>
<name>A0A7W4K4J8_9PROT</name>
<dbReference type="PANTHER" id="PTHR33608">
    <property type="entry name" value="BLL2464 PROTEIN"/>
    <property type="match status" value="1"/>
</dbReference>
<evidence type="ECO:0000259" key="1">
    <source>
        <dbReference type="Pfam" id="PF01882"/>
    </source>
</evidence>